<dbReference type="GO" id="GO:0003677">
    <property type="term" value="F:DNA binding"/>
    <property type="evidence" value="ECO:0007669"/>
    <property type="project" value="InterPro"/>
</dbReference>
<dbReference type="Proteomes" id="UP000184040">
    <property type="component" value="Unassembled WGS sequence"/>
</dbReference>
<organism evidence="2 3">
    <name type="scientific">Palleronia salina</name>
    <dbReference type="NCBI Taxonomy" id="313368"/>
    <lineage>
        <taxon>Bacteria</taxon>
        <taxon>Pseudomonadati</taxon>
        <taxon>Pseudomonadota</taxon>
        <taxon>Alphaproteobacteria</taxon>
        <taxon>Rhodobacterales</taxon>
        <taxon>Roseobacteraceae</taxon>
        <taxon>Palleronia</taxon>
    </lineage>
</organism>
<dbReference type="AlphaFoldDB" id="A0A1M6GSZ4"/>
<dbReference type="RefSeq" id="WP_139250830.1">
    <property type="nucleotide sequence ID" value="NZ_FQZA01000005.1"/>
</dbReference>
<evidence type="ECO:0008006" key="4">
    <source>
        <dbReference type="Google" id="ProtNLM"/>
    </source>
</evidence>
<evidence type="ECO:0000313" key="3">
    <source>
        <dbReference type="Proteomes" id="UP000184040"/>
    </source>
</evidence>
<dbReference type="InterPro" id="IPR013762">
    <property type="entry name" value="Integrase-like_cat_sf"/>
</dbReference>
<dbReference type="Gene3D" id="1.10.443.10">
    <property type="entry name" value="Intergrase catalytic core"/>
    <property type="match status" value="1"/>
</dbReference>
<proteinExistence type="predicted"/>
<sequence>MTRPIQLATSTEIYSAQATLAARIEEAKASSILTNAKIAWYELQWNFTDLTERTSPADTKPIATIAPLGSKERYEDAWADLLCMLIVWLLEEKHEIGEKWKSGTLVDLIKGARRLIDYLIAEGSAADITEASPVVVESYLTGLMEDANTGAIYTAKGIIARLVARGVAPQFSSINVKGSRKKKNGPSNVQASSWNEIVALGCAYQRLRSNESPDAKRNDFDYLRYYTMLASLLVCAPSRISELWRTAADIVVLTNPLEQLGDSIPEDSAQDLDFKLGLVWHPVKGGRPIVKPIPLAMQEVARDCIDILYEYGKEAREIARWIMDNPGSMPIAEEVAHLRICRDTGIISSEELKDLFGLPDDKHISTHKQWWTNFPLTMATRRQSGRGGESKRENHYCFRTLEAEWWHLFQEKWKNTFGADWPYAVNSETYKLEADRALLIIFEGQIDPRFNYRNKLFLVTPTDKNIHKLLVKNSSQETLFERLDICLPDGSCPSIQTHDLRHFLNTMAQRAGIPEPIIAMWSGRRSIAQNSVYDHRTDAERLRAHGYHVSDYDEAQVDDLLTRQVGQAFQGNIALPSIEILSDLEASVRDLNRRLMISITQFGFCVGDLKSEPCPHAMNCLSCARLVVCKGAAKAKTLFEDKIRKLKNQRDLLRSHVEGGGKRIKNDKVLPHLEAQIAGAEDMLMALNDPHIEDGTIIARKNKRGAIKAGFTDRIRLFATEQGEIPELKGPIKNG</sequence>
<name>A0A1M6GSZ4_9RHOB</name>
<dbReference type="EMBL" id="FQZA01000005">
    <property type="protein sequence ID" value="SHJ13075.1"/>
    <property type="molecule type" value="Genomic_DNA"/>
</dbReference>
<reference evidence="2 3" key="1">
    <citation type="submission" date="2016-11" db="EMBL/GenBank/DDBJ databases">
        <authorList>
            <person name="Jaros S."/>
            <person name="Januszkiewicz K."/>
            <person name="Wedrychowicz H."/>
        </authorList>
    </citation>
    <scope>NUCLEOTIDE SEQUENCE [LARGE SCALE GENOMIC DNA]</scope>
    <source>
        <strain evidence="2 3">DSM 26892</strain>
    </source>
</reference>
<dbReference type="STRING" id="313368.SAMN04488012_10576"/>
<dbReference type="GO" id="GO:0006310">
    <property type="term" value="P:DNA recombination"/>
    <property type="evidence" value="ECO:0007669"/>
    <property type="project" value="UniProtKB-KW"/>
</dbReference>
<accession>A0A1M6GSZ4</accession>
<evidence type="ECO:0000256" key="1">
    <source>
        <dbReference type="ARBA" id="ARBA00023172"/>
    </source>
</evidence>
<protein>
    <recommendedName>
        <fullName evidence="4">Integrase</fullName>
    </recommendedName>
</protein>
<dbReference type="GO" id="GO:0015074">
    <property type="term" value="P:DNA integration"/>
    <property type="evidence" value="ECO:0007669"/>
    <property type="project" value="InterPro"/>
</dbReference>
<evidence type="ECO:0000313" key="2">
    <source>
        <dbReference type="EMBL" id="SHJ13075.1"/>
    </source>
</evidence>
<keyword evidence="3" id="KW-1185">Reference proteome</keyword>
<dbReference type="InterPro" id="IPR011010">
    <property type="entry name" value="DNA_brk_join_enz"/>
</dbReference>
<gene>
    <name evidence="2" type="ORF">SAMN04488012_10576</name>
</gene>
<keyword evidence="1" id="KW-0233">DNA recombination</keyword>
<dbReference type="SUPFAM" id="SSF56349">
    <property type="entry name" value="DNA breaking-rejoining enzymes"/>
    <property type="match status" value="1"/>
</dbReference>